<protein>
    <submittedName>
        <fullName evidence="2">Uncharacterized protein</fullName>
    </submittedName>
</protein>
<keyword evidence="1" id="KW-1133">Transmembrane helix</keyword>
<reference evidence="2" key="1">
    <citation type="submission" date="2010-06" db="EMBL/GenBank/DDBJ databases">
        <authorList>
            <person name="Muzny D."/>
            <person name="Qin X."/>
            <person name="Buhay C."/>
            <person name="Dugan-Rocha S."/>
            <person name="Ding Y."/>
            <person name="Chen G."/>
            <person name="Hawes A."/>
            <person name="Holder M."/>
            <person name="Jhangiani S."/>
            <person name="Johnson A."/>
            <person name="Khan Z."/>
            <person name="Li Z."/>
            <person name="Liu W."/>
            <person name="Liu X."/>
            <person name="Perez L."/>
            <person name="Shen H."/>
            <person name="Wang Q."/>
            <person name="Watt J."/>
            <person name="Xi L."/>
            <person name="Xin Y."/>
            <person name="Zhou J."/>
            <person name="Deng J."/>
            <person name="Jiang H."/>
            <person name="Liu Y."/>
            <person name="Qu J."/>
            <person name="Song X.-Z."/>
            <person name="Zhang L."/>
            <person name="Villasana D."/>
            <person name="Johnson A."/>
            <person name="Liu J."/>
            <person name="Liyanage D."/>
            <person name="Lorensuhewa L."/>
            <person name="Robinson T."/>
            <person name="Song A."/>
            <person name="Song B.-B."/>
            <person name="Dinh H."/>
            <person name="Thornton R."/>
            <person name="Coyle M."/>
            <person name="Francisco L."/>
            <person name="Jackson L."/>
            <person name="Javaid M."/>
            <person name="Korchina V."/>
            <person name="Kovar C."/>
            <person name="Mata R."/>
            <person name="Mathew T."/>
            <person name="Ngo R."/>
            <person name="Nguyen L."/>
            <person name="Nguyen N."/>
            <person name="Okwuonu G."/>
            <person name="Ongeri F."/>
            <person name="Pham C."/>
            <person name="Simmons D."/>
            <person name="Wilczek-Boney K."/>
            <person name="Hale W."/>
            <person name="Jakkamsetti A."/>
            <person name="Pham P."/>
            <person name="Ruth R."/>
            <person name="San Lucas F."/>
            <person name="Warren J."/>
            <person name="Zhang J."/>
            <person name="Zhao Z."/>
            <person name="Zhou C."/>
            <person name="Zhu D."/>
            <person name="Lee S."/>
            <person name="Bess C."/>
            <person name="Blankenburg K."/>
            <person name="Forbes L."/>
            <person name="Fu Q."/>
            <person name="Gubbala S."/>
            <person name="Hirani K."/>
            <person name="Jayaseelan J.C."/>
            <person name="Lara F."/>
            <person name="Munidasa M."/>
            <person name="Palculict T."/>
            <person name="Patil S."/>
            <person name="Pu L.-L."/>
            <person name="Saada N."/>
            <person name="Tang L."/>
            <person name="Weissenberger G."/>
            <person name="Zhu Y."/>
            <person name="Hemphill L."/>
            <person name="Shang Y."/>
            <person name="Youmans B."/>
            <person name="Ayvaz T."/>
            <person name="Ross M."/>
            <person name="Santibanez J."/>
            <person name="Aqrawi P."/>
            <person name="Gross S."/>
            <person name="Joshi V."/>
            <person name="Fowler G."/>
            <person name="Nazareth L."/>
            <person name="Reid J."/>
            <person name="Worley K."/>
            <person name="Petrosino J."/>
            <person name="Highlander S."/>
            <person name="Gibbs R."/>
        </authorList>
    </citation>
    <scope>NUCLEOTIDE SEQUENCE [LARGE SCALE GENOMIC DNA]</scope>
    <source>
        <strain evidence="2">DSM 20601</strain>
    </source>
</reference>
<dbReference type="EMBL" id="ACCR02000002">
    <property type="protein sequence ID" value="EFI84951.1"/>
    <property type="molecule type" value="Genomic_DNA"/>
</dbReference>
<dbReference type="HOGENOM" id="CLU_771172_0_0_9"/>
<organism evidence="2 3">
    <name type="scientific">Listeria grayi DSM 20601</name>
    <dbReference type="NCBI Taxonomy" id="525367"/>
    <lineage>
        <taxon>Bacteria</taxon>
        <taxon>Bacillati</taxon>
        <taxon>Bacillota</taxon>
        <taxon>Bacilli</taxon>
        <taxon>Bacillales</taxon>
        <taxon>Listeriaceae</taxon>
        <taxon>Listeria</taxon>
    </lineage>
</organism>
<name>D7UUM5_LISGR</name>
<comment type="caution">
    <text evidence="2">The sequence shown here is derived from an EMBL/GenBank/DDBJ whole genome shotgun (WGS) entry which is preliminary data.</text>
</comment>
<gene>
    <name evidence="2" type="ORF">HMPREF0556_10150</name>
</gene>
<dbReference type="eggNOG" id="ENOG5030AFG">
    <property type="taxonomic scope" value="Bacteria"/>
</dbReference>
<keyword evidence="1" id="KW-0472">Membrane</keyword>
<keyword evidence="1" id="KW-0812">Transmembrane</keyword>
<evidence type="ECO:0000313" key="3">
    <source>
        <dbReference type="Proteomes" id="UP000010119"/>
    </source>
</evidence>
<proteinExistence type="predicted"/>
<dbReference type="Proteomes" id="UP000010119">
    <property type="component" value="Unassembled WGS sequence"/>
</dbReference>
<dbReference type="STRING" id="525367.HMPREF0556_10150"/>
<dbReference type="AlphaFoldDB" id="D7UUM5"/>
<keyword evidence="3" id="KW-1185">Reference proteome</keyword>
<evidence type="ECO:0000256" key="1">
    <source>
        <dbReference type="SAM" id="Phobius"/>
    </source>
</evidence>
<accession>D7UUM5</accession>
<dbReference type="RefSeq" id="WP_003756474.1">
    <property type="nucleotide sequence ID" value="NZ_GL538352.1"/>
</dbReference>
<evidence type="ECO:0000313" key="2">
    <source>
        <dbReference type="EMBL" id="EFI84951.1"/>
    </source>
</evidence>
<sequence length="359" mass="39639">MSQLSYNIESAVERANALQSGLDSYIDAVEGLIKAKKSVSIDHKDKDVLEGLKGVSKNKKALENKYLHFLKTKMKSPSKGIFEQLTTVEIAYASIFNGYSDPSSPIYKQIRGDAKATAYAQLSSIPVMDQLYAMHEAKGKSYDRVKGFLKAYEATFLSGEYVKRVNGKIRYYGANARIREVYGRNVRRSSLKVFSKSSFNKNSPLKELKGLSGAINYSEILYKGIKDLKEYSVTKDKVALEANLISRPVETAATIVAGSASTIAAEGFSIVVIGASTPIVVFVAGSIMIYASSKYVVSSAIKKLNKEIQKNRLQTWEKEGQEAAMKKLKRMGIKDVDLSQFKEPEKGGYLSWKSAYGGE</sequence>
<feature type="transmembrane region" description="Helical" evidence="1">
    <location>
        <begin position="268"/>
        <end position="291"/>
    </location>
</feature>